<reference evidence="1" key="1">
    <citation type="submission" date="2015-05" db="EMBL/GenBank/DDBJ databases">
        <title>Permanent draft genome of Rhodopirellula islandicus K833.</title>
        <authorList>
            <person name="Kizina J."/>
            <person name="Richter M."/>
            <person name="Glockner F.O."/>
            <person name="Harder J."/>
        </authorList>
    </citation>
    <scope>NUCLEOTIDE SEQUENCE [LARGE SCALE GENOMIC DNA]</scope>
    <source>
        <strain evidence="1">K833</strain>
    </source>
</reference>
<protein>
    <submittedName>
        <fullName evidence="1">Uncharacterized protein</fullName>
    </submittedName>
</protein>
<keyword evidence="2" id="KW-1185">Reference proteome</keyword>
<comment type="caution">
    <text evidence="1">The sequence shown here is derived from an EMBL/GenBank/DDBJ whole genome shotgun (WGS) entry which is preliminary data.</text>
</comment>
<accession>A0A0J1BF33</accession>
<proteinExistence type="predicted"/>
<organism evidence="1 2">
    <name type="scientific">Rhodopirellula islandica</name>
    <dbReference type="NCBI Taxonomy" id="595434"/>
    <lineage>
        <taxon>Bacteria</taxon>
        <taxon>Pseudomonadati</taxon>
        <taxon>Planctomycetota</taxon>
        <taxon>Planctomycetia</taxon>
        <taxon>Pirellulales</taxon>
        <taxon>Pirellulaceae</taxon>
        <taxon>Rhodopirellula</taxon>
    </lineage>
</organism>
<dbReference type="EMBL" id="LECT01000023">
    <property type="protein sequence ID" value="KLU05135.1"/>
    <property type="molecule type" value="Genomic_DNA"/>
</dbReference>
<evidence type="ECO:0000313" key="1">
    <source>
        <dbReference type="EMBL" id="KLU05135.1"/>
    </source>
</evidence>
<dbReference type="PATRIC" id="fig|595434.4.peg.2763"/>
<gene>
    <name evidence="1" type="ORF">RISK_002897</name>
</gene>
<sequence>MDFGERLLAGQHARAIVGRTQRSVVPATQVHIIAAATTTTAGAASLRSLVRPTTAGRLALFQSIGAVAM</sequence>
<name>A0A0J1BF33_RHOIS</name>
<evidence type="ECO:0000313" key="2">
    <source>
        <dbReference type="Proteomes" id="UP000036367"/>
    </source>
</evidence>
<dbReference type="Proteomes" id="UP000036367">
    <property type="component" value="Unassembled WGS sequence"/>
</dbReference>
<dbReference type="AlphaFoldDB" id="A0A0J1BF33"/>